<evidence type="ECO:0000313" key="1">
    <source>
        <dbReference type="EMBL" id="KKS74897.1"/>
    </source>
</evidence>
<proteinExistence type="predicted"/>
<comment type="caution">
    <text evidence="1">The sequence shown here is derived from an EMBL/GenBank/DDBJ whole genome shotgun (WGS) entry which is preliminary data.</text>
</comment>
<name>A0A0G1BNI9_9BACT</name>
<dbReference type="AlphaFoldDB" id="A0A0G1BNI9"/>
<gene>
    <name evidence="1" type="ORF">UV48_C0025G0005</name>
</gene>
<organism evidence="1 2">
    <name type="scientific">Candidatus Azambacteria bacterium GW2011_GWA2_42_9</name>
    <dbReference type="NCBI Taxonomy" id="1618613"/>
    <lineage>
        <taxon>Bacteria</taxon>
        <taxon>Candidatus Azamiibacteriota</taxon>
    </lineage>
</organism>
<dbReference type="Proteomes" id="UP000034563">
    <property type="component" value="Unassembled WGS sequence"/>
</dbReference>
<sequence>MIGISLLIIWPYSRTLLVNRGMLAVGCIARSMHYRKDFLSTIVHCDMARMRRAYAVTLNTSALLLKKLIMRMVPKRLGIYIAPLSVLPHI</sequence>
<accession>A0A0G1BNI9</accession>
<reference evidence="1 2" key="1">
    <citation type="journal article" date="2015" name="Nature">
        <title>rRNA introns, odd ribosomes, and small enigmatic genomes across a large radiation of phyla.</title>
        <authorList>
            <person name="Brown C.T."/>
            <person name="Hug L.A."/>
            <person name="Thomas B.C."/>
            <person name="Sharon I."/>
            <person name="Castelle C.J."/>
            <person name="Singh A."/>
            <person name="Wilkins M.J."/>
            <person name="Williams K.H."/>
            <person name="Banfield J.F."/>
        </authorList>
    </citation>
    <scope>NUCLEOTIDE SEQUENCE [LARGE SCALE GENOMIC DNA]</scope>
</reference>
<dbReference type="EMBL" id="LCEQ01000025">
    <property type="protein sequence ID" value="KKS74897.1"/>
    <property type="molecule type" value="Genomic_DNA"/>
</dbReference>
<evidence type="ECO:0000313" key="2">
    <source>
        <dbReference type="Proteomes" id="UP000034563"/>
    </source>
</evidence>
<protein>
    <submittedName>
        <fullName evidence="1">Uncharacterized protein</fullName>
    </submittedName>
</protein>